<evidence type="ECO:0000313" key="3">
    <source>
        <dbReference type="Proteomes" id="UP000231701"/>
    </source>
</evidence>
<protein>
    <submittedName>
        <fullName evidence="2">Type II secretion system protein J</fullName>
    </submittedName>
</protein>
<organism evidence="2 3">
    <name type="scientific">Mariprofundus aestuarium</name>
    <dbReference type="NCBI Taxonomy" id="1921086"/>
    <lineage>
        <taxon>Bacteria</taxon>
        <taxon>Pseudomonadati</taxon>
        <taxon>Pseudomonadota</taxon>
        <taxon>Candidatius Mariprofundia</taxon>
        <taxon>Mariprofundales</taxon>
        <taxon>Mariprofundaceae</taxon>
        <taxon>Mariprofundus</taxon>
    </lineage>
</organism>
<sequence length="226" mass="24701">MDPQGEEPHSLPYPLVEGVLMLFSGFQGVYCEGNPGEKGFTLIEMLIGMTIGLILLAGLTALFVSFNDAGRSVASRTERMADLYLASHLMQAELRQSLSAPLATKSVLTDLSGRGVSNPTNYPTNDADFAVLPFWHAASKTLTYQDLEGNVGIVQYQKTSNDRIYWLRPEATASTFQELMRDLDTTSGMVVTTAGGVATVTLSSSYINENKETKTLSLTFKTWPRN</sequence>
<evidence type="ECO:0000256" key="1">
    <source>
        <dbReference type="SAM" id="Phobius"/>
    </source>
</evidence>
<accession>A0A2K8KVV7</accession>
<proteinExistence type="predicted"/>
<dbReference type="Proteomes" id="UP000231701">
    <property type="component" value="Chromosome"/>
</dbReference>
<keyword evidence="1" id="KW-0472">Membrane</keyword>
<dbReference type="InterPro" id="IPR012902">
    <property type="entry name" value="N_methyl_site"/>
</dbReference>
<evidence type="ECO:0000313" key="2">
    <source>
        <dbReference type="EMBL" id="ATX78957.1"/>
    </source>
</evidence>
<feature type="transmembrane region" description="Helical" evidence="1">
    <location>
        <begin position="42"/>
        <end position="66"/>
    </location>
</feature>
<name>A0A2K8KVV7_MARES</name>
<dbReference type="Pfam" id="PF07963">
    <property type="entry name" value="N_methyl"/>
    <property type="match status" value="1"/>
</dbReference>
<dbReference type="AlphaFoldDB" id="A0A2K8KVV7"/>
<keyword evidence="1" id="KW-1133">Transmembrane helix</keyword>
<reference evidence="2 3" key="1">
    <citation type="submission" date="2016-12" db="EMBL/GenBank/DDBJ databases">
        <title>Isolation and genomic insights into novel planktonic Zetaproteobacteria from stratified waters of the Chesapeake Bay.</title>
        <authorList>
            <person name="McAllister S.M."/>
            <person name="Kato S."/>
            <person name="Chan C.S."/>
            <person name="Chiu B.K."/>
            <person name="Field E.K."/>
        </authorList>
    </citation>
    <scope>NUCLEOTIDE SEQUENCE [LARGE SCALE GENOMIC DNA]</scope>
    <source>
        <strain evidence="2 3">CP-5</strain>
    </source>
</reference>
<keyword evidence="3" id="KW-1185">Reference proteome</keyword>
<gene>
    <name evidence="2" type="ORF">Ga0123461_0520</name>
</gene>
<dbReference type="NCBIfam" id="TIGR02532">
    <property type="entry name" value="IV_pilin_GFxxxE"/>
    <property type="match status" value="1"/>
</dbReference>
<keyword evidence="1" id="KW-0812">Transmembrane</keyword>
<dbReference type="PROSITE" id="PS00409">
    <property type="entry name" value="PROKAR_NTER_METHYL"/>
    <property type="match status" value="1"/>
</dbReference>
<dbReference type="KEGG" id="maes:Ga0123461_0520"/>
<dbReference type="EMBL" id="CP018799">
    <property type="protein sequence ID" value="ATX78957.1"/>
    <property type="molecule type" value="Genomic_DNA"/>
</dbReference>